<keyword evidence="6" id="KW-0539">Nucleus</keyword>
<dbReference type="SMART" id="SM00355">
    <property type="entry name" value="ZnF_C2H2"/>
    <property type="match status" value="5"/>
</dbReference>
<keyword evidence="11" id="KW-1185">Reference proteome</keyword>
<gene>
    <name evidence="10" type="ORF">CIB84_009519</name>
</gene>
<dbReference type="Proteomes" id="UP000237246">
    <property type="component" value="Unassembled WGS sequence"/>
</dbReference>
<evidence type="ECO:0000256" key="6">
    <source>
        <dbReference type="ARBA" id="ARBA00023242"/>
    </source>
</evidence>
<dbReference type="InterPro" id="IPR036236">
    <property type="entry name" value="Znf_C2H2_sf"/>
</dbReference>
<feature type="domain" description="C2H2-type" evidence="9">
    <location>
        <begin position="141"/>
        <end position="169"/>
    </location>
</feature>
<protein>
    <recommendedName>
        <fullName evidence="9">C2H2-type domain-containing protein</fullName>
    </recommendedName>
</protein>
<feature type="region of interest" description="Disordered" evidence="8">
    <location>
        <begin position="236"/>
        <end position="316"/>
    </location>
</feature>
<keyword evidence="5" id="KW-0862">Zinc</keyword>
<sequence>MSPEATAKGELPSSTQAAYDGFLALWPFDNSDSDACLRSEDADITHDGLFSDPALPKGLTCGFCRRVFERAEELQEHIHGHIYQHEAALSLLLPLDARTRPGLLGTVPPSRFQCTQCPASFTLKSNMDRHEKTIHFNCKKMQCPSCAKLFRDKTDLTQHLVSVHSIERAFVCLLCGKGLGTQKNLARHAKVHSKDKKYVCKVCNRVFMSAASVGIKHGSRRHGVCADCSGRGMAGHLEPSGAEGSPEELYPGEGSYMEDPDDIKVEGDEEMGDDDDIKWKDDVGMAHDDVILDDDKDVDSSQENSGENDKDFTWIS</sequence>
<evidence type="ECO:0000256" key="2">
    <source>
        <dbReference type="ARBA" id="ARBA00022723"/>
    </source>
</evidence>
<feature type="compositionally biased region" description="Basic and acidic residues" evidence="8">
    <location>
        <begin position="307"/>
        <end position="316"/>
    </location>
</feature>
<comment type="subcellular location">
    <subcellularLocation>
        <location evidence="1">Nucleus</location>
    </subcellularLocation>
</comment>
<evidence type="ECO:0000313" key="11">
    <source>
        <dbReference type="Proteomes" id="UP000237246"/>
    </source>
</evidence>
<feature type="domain" description="C2H2-type" evidence="9">
    <location>
        <begin position="112"/>
        <end position="140"/>
    </location>
</feature>
<evidence type="ECO:0000256" key="7">
    <source>
        <dbReference type="PROSITE-ProRule" id="PRU00042"/>
    </source>
</evidence>
<feature type="compositionally biased region" description="Basic and acidic residues" evidence="8">
    <location>
        <begin position="277"/>
        <end position="290"/>
    </location>
</feature>
<dbReference type="GO" id="GO:0008270">
    <property type="term" value="F:zinc ion binding"/>
    <property type="evidence" value="ECO:0007669"/>
    <property type="project" value="UniProtKB-KW"/>
</dbReference>
<name>A0A2P4SRK5_BAMTH</name>
<dbReference type="GO" id="GO:0000981">
    <property type="term" value="F:DNA-binding transcription factor activity, RNA polymerase II-specific"/>
    <property type="evidence" value="ECO:0007669"/>
    <property type="project" value="TreeGrafter"/>
</dbReference>
<dbReference type="Pfam" id="PF00096">
    <property type="entry name" value="zf-C2H2"/>
    <property type="match status" value="2"/>
</dbReference>
<dbReference type="OrthoDB" id="8117402at2759"/>
<dbReference type="PROSITE" id="PS00028">
    <property type="entry name" value="ZINC_FINGER_C2H2_1"/>
    <property type="match status" value="4"/>
</dbReference>
<feature type="compositionally biased region" description="Acidic residues" evidence="8">
    <location>
        <begin position="256"/>
        <end position="276"/>
    </location>
</feature>
<evidence type="ECO:0000256" key="3">
    <source>
        <dbReference type="ARBA" id="ARBA00022737"/>
    </source>
</evidence>
<evidence type="ECO:0000313" key="10">
    <source>
        <dbReference type="EMBL" id="POI26729.1"/>
    </source>
</evidence>
<evidence type="ECO:0000259" key="9">
    <source>
        <dbReference type="PROSITE" id="PS50157"/>
    </source>
</evidence>
<organism evidence="10 11">
    <name type="scientific">Bambusicola thoracicus</name>
    <name type="common">Chinese bamboo-partridge</name>
    <name type="synonym">Perdix thoracica</name>
    <dbReference type="NCBI Taxonomy" id="9083"/>
    <lineage>
        <taxon>Eukaryota</taxon>
        <taxon>Metazoa</taxon>
        <taxon>Chordata</taxon>
        <taxon>Craniata</taxon>
        <taxon>Vertebrata</taxon>
        <taxon>Euteleostomi</taxon>
        <taxon>Archelosauria</taxon>
        <taxon>Archosauria</taxon>
        <taxon>Dinosauria</taxon>
        <taxon>Saurischia</taxon>
        <taxon>Theropoda</taxon>
        <taxon>Coelurosauria</taxon>
        <taxon>Aves</taxon>
        <taxon>Neognathae</taxon>
        <taxon>Galloanserae</taxon>
        <taxon>Galliformes</taxon>
        <taxon>Phasianidae</taxon>
        <taxon>Perdicinae</taxon>
        <taxon>Bambusicola</taxon>
    </lineage>
</organism>
<dbReference type="AlphaFoldDB" id="A0A2P4SRK5"/>
<dbReference type="GO" id="GO:0005634">
    <property type="term" value="C:nucleus"/>
    <property type="evidence" value="ECO:0007669"/>
    <property type="project" value="UniProtKB-SubCell"/>
</dbReference>
<dbReference type="PANTHER" id="PTHR24394">
    <property type="entry name" value="ZINC FINGER PROTEIN"/>
    <property type="match status" value="1"/>
</dbReference>
<accession>A0A2P4SRK5</accession>
<evidence type="ECO:0000256" key="1">
    <source>
        <dbReference type="ARBA" id="ARBA00004123"/>
    </source>
</evidence>
<feature type="domain" description="C2H2-type" evidence="9">
    <location>
        <begin position="170"/>
        <end position="197"/>
    </location>
</feature>
<evidence type="ECO:0000256" key="5">
    <source>
        <dbReference type="ARBA" id="ARBA00022833"/>
    </source>
</evidence>
<evidence type="ECO:0000256" key="8">
    <source>
        <dbReference type="SAM" id="MobiDB-lite"/>
    </source>
</evidence>
<dbReference type="SUPFAM" id="SSF57667">
    <property type="entry name" value="beta-beta-alpha zinc fingers"/>
    <property type="match status" value="2"/>
</dbReference>
<dbReference type="PROSITE" id="PS50157">
    <property type="entry name" value="ZINC_FINGER_C2H2_2"/>
    <property type="match status" value="4"/>
</dbReference>
<keyword evidence="3" id="KW-0677">Repeat</keyword>
<feature type="domain" description="C2H2-type" evidence="9">
    <location>
        <begin position="59"/>
        <end position="86"/>
    </location>
</feature>
<keyword evidence="2" id="KW-0479">Metal-binding</keyword>
<keyword evidence="4 7" id="KW-0863">Zinc-finger</keyword>
<comment type="caution">
    <text evidence="10">The sequence shown here is derived from an EMBL/GenBank/DDBJ whole genome shotgun (WGS) entry which is preliminary data.</text>
</comment>
<evidence type="ECO:0000256" key="4">
    <source>
        <dbReference type="ARBA" id="ARBA00022771"/>
    </source>
</evidence>
<dbReference type="PANTHER" id="PTHR24394:SF31">
    <property type="entry name" value="ZINC FINGER AND BTB DOMAIN CONTAINING 46"/>
    <property type="match status" value="1"/>
</dbReference>
<reference evidence="10 11" key="1">
    <citation type="submission" date="2018-01" db="EMBL/GenBank/DDBJ databases">
        <title>Comparison of the Chinese Bamboo Partridge and Red Junglefowl genome sequences highlights the importance of demography in genome evolution.</title>
        <authorList>
            <person name="Tiley G.P."/>
            <person name="Kimball R.T."/>
            <person name="Braun E.L."/>
            <person name="Burleigh J.G."/>
        </authorList>
    </citation>
    <scope>NUCLEOTIDE SEQUENCE [LARGE SCALE GENOMIC DNA]</scope>
    <source>
        <strain evidence="10">RTK389</strain>
        <tissue evidence="10">Blood</tissue>
    </source>
</reference>
<dbReference type="EMBL" id="PPHD01027290">
    <property type="protein sequence ID" value="POI26729.1"/>
    <property type="molecule type" value="Genomic_DNA"/>
</dbReference>
<dbReference type="InterPro" id="IPR013087">
    <property type="entry name" value="Znf_C2H2_type"/>
</dbReference>
<dbReference type="Gene3D" id="3.30.160.60">
    <property type="entry name" value="Classic Zinc Finger"/>
    <property type="match status" value="2"/>
</dbReference>
<proteinExistence type="predicted"/>